<dbReference type="GeneID" id="37628473"/>
<comment type="subcellular location">
    <subcellularLocation>
        <location evidence="1">Host cytoplasm</location>
    </subcellularLocation>
</comment>
<reference evidence="3" key="1">
    <citation type="submission" date="2020-12" db="EMBL/GenBank/DDBJ databases">
        <authorList>
            <person name="Mollov D."/>
            <person name="Grinstead S."/>
            <person name="Fuentes-Bueno I."/>
            <person name="Falk B."/>
        </authorList>
    </citation>
    <scope>NUCLEOTIDE SEQUENCE</scope>
    <source>
        <strain evidence="3">MSV21_FL</strain>
    </source>
</reference>
<accession>A0A8F0FQN1</accession>
<dbReference type="InterPro" id="IPR007974">
    <property type="entry name" value="Tenui_movmnt_prot"/>
</dbReference>
<organismHost>
    <name type="scientific">Sorghum bicolor</name>
    <name type="common">Sorghum</name>
    <name type="synonym">Sorghum vulgare</name>
    <dbReference type="NCBI Taxonomy" id="4558"/>
</organismHost>
<organismHost>
    <name type="scientific">Rottboellia</name>
    <dbReference type="NCBI Taxonomy" id="300124"/>
</organismHost>
<organismHost>
    <name type="scientific">Zea mays</name>
    <name type="common">Maize</name>
    <dbReference type="NCBI Taxonomy" id="4577"/>
</organismHost>
<dbReference type="EMBL" id="MW328595">
    <property type="protein sequence ID" value="QWK51332.1"/>
    <property type="molecule type" value="Genomic_RNA"/>
</dbReference>
<organism evidence="3">
    <name type="scientific">Maize stripe virus</name>
    <name type="common">MStV</name>
    <dbReference type="NCBI Taxonomy" id="3052767"/>
    <lineage>
        <taxon>Viruses</taxon>
        <taxon>Riboviria</taxon>
        <taxon>Orthornavirae</taxon>
        <taxon>Negarnaviricota</taxon>
        <taxon>Polyploviricotina</taxon>
        <taxon>Bunyaviricetes</taxon>
        <taxon>Hareavirales</taxon>
        <taxon>Phenuiviridae</taxon>
        <taxon>Tenuivirus</taxon>
    </lineage>
</organism>
<dbReference type="KEGG" id="vg:37628473"/>
<protein>
    <submittedName>
        <fullName evidence="3">Nonstructural protein 1</fullName>
    </submittedName>
</protein>
<dbReference type="RefSeq" id="YP_009507903.1">
    <property type="nucleotide sequence ID" value="NC_038754.1"/>
</dbReference>
<name>A0A8F0FQN1_MSTV</name>
<sequence length="197" mass="22732">MNFYTSSVGVRQYDHSLLVLNDLTNIHITCEDVHCSAKLLCYIYDVYKSRYPSIDEHSFLRMLKGPDDAEILSTFLRTIIWILSHDRDFPDEFRIPATALVSVYIKYYSDLKPRAPTTNCWTCRMSKNNLPFQVPSIKGFPAEAELYIVPISDHDGKTIEFSGMKTLYKSPSKKKHNYVISSDMPPLSARYTVWDGK</sequence>
<proteinExistence type="predicted"/>
<evidence type="ECO:0000313" key="3">
    <source>
        <dbReference type="EMBL" id="QWK51332.1"/>
    </source>
</evidence>
<dbReference type="SMR" id="A0A8F0FQN1"/>
<evidence type="ECO:0000256" key="1">
    <source>
        <dbReference type="ARBA" id="ARBA00004192"/>
    </source>
</evidence>
<dbReference type="GO" id="GO:0030430">
    <property type="term" value="C:host cell cytoplasm"/>
    <property type="evidence" value="ECO:0007669"/>
    <property type="project" value="UniProtKB-SubCell"/>
</dbReference>
<dbReference type="InterPro" id="IPR043105">
    <property type="entry name" value="Tenui_NS3"/>
</dbReference>
<keyword evidence="2" id="KW-1035">Host cytoplasm</keyword>
<dbReference type="OrthoDB" id="8193at10239"/>
<dbReference type="Gene3D" id="1.20.1440.190">
    <property type="entry name" value="Tenuivirus movement protein"/>
    <property type="match status" value="1"/>
</dbReference>
<evidence type="ECO:0000256" key="2">
    <source>
        <dbReference type="ARBA" id="ARBA00023200"/>
    </source>
</evidence>
<dbReference type="Pfam" id="PF05310">
    <property type="entry name" value="Tenui_NS3"/>
    <property type="match status" value="1"/>
</dbReference>